<dbReference type="AlphaFoldDB" id="A0A8H7UDD6"/>
<evidence type="ECO:0000256" key="1">
    <source>
        <dbReference type="SAM" id="MobiDB-lite"/>
    </source>
</evidence>
<accession>A0A8H7UDD6</accession>
<organism evidence="2 3">
    <name type="scientific">Umbelopsis vinacea</name>
    <dbReference type="NCBI Taxonomy" id="44442"/>
    <lineage>
        <taxon>Eukaryota</taxon>
        <taxon>Fungi</taxon>
        <taxon>Fungi incertae sedis</taxon>
        <taxon>Mucoromycota</taxon>
        <taxon>Mucoromycotina</taxon>
        <taxon>Umbelopsidomycetes</taxon>
        <taxon>Umbelopsidales</taxon>
        <taxon>Umbelopsidaceae</taxon>
        <taxon>Umbelopsis</taxon>
    </lineage>
</organism>
<keyword evidence="3" id="KW-1185">Reference proteome</keyword>
<dbReference type="Proteomes" id="UP000612746">
    <property type="component" value="Unassembled WGS sequence"/>
</dbReference>
<feature type="non-terminal residue" evidence="2">
    <location>
        <position position="35"/>
    </location>
</feature>
<comment type="caution">
    <text evidence="2">The sequence shown here is derived from an EMBL/GenBank/DDBJ whole genome shotgun (WGS) entry which is preliminary data.</text>
</comment>
<name>A0A8H7UDD6_9FUNG</name>
<proteinExistence type="predicted"/>
<dbReference type="EMBL" id="JAEPRA010000008">
    <property type="protein sequence ID" value="KAG2181506.1"/>
    <property type="molecule type" value="Genomic_DNA"/>
</dbReference>
<evidence type="ECO:0000313" key="3">
    <source>
        <dbReference type="Proteomes" id="UP000612746"/>
    </source>
</evidence>
<evidence type="ECO:0000313" key="2">
    <source>
        <dbReference type="EMBL" id="KAG2181506.1"/>
    </source>
</evidence>
<gene>
    <name evidence="2" type="ORF">INT44_008319</name>
</gene>
<reference evidence="2" key="1">
    <citation type="submission" date="2020-12" db="EMBL/GenBank/DDBJ databases">
        <title>Metabolic potential, ecology and presence of endohyphal bacteria is reflected in genomic diversity of Mucoromycotina.</title>
        <authorList>
            <person name="Muszewska A."/>
            <person name="Okrasinska A."/>
            <person name="Steczkiewicz K."/>
            <person name="Drgas O."/>
            <person name="Orlowska M."/>
            <person name="Perlinska-Lenart U."/>
            <person name="Aleksandrzak-Piekarczyk T."/>
            <person name="Szatraj K."/>
            <person name="Zielenkiewicz U."/>
            <person name="Pilsyk S."/>
            <person name="Malc E."/>
            <person name="Mieczkowski P."/>
            <person name="Kruszewska J.S."/>
            <person name="Biernat P."/>
            <person name="Pawlowska J."/>
        </authorList>
    </citation>
    <scope>NUCLEOTIDE SEQUENCE</scope>
    <source>
        <strain evidence="2">WA0000051536</strain>
    </source>
</reference>
<sequence>MLPPIQFTPNISHDPTPRGRTQTNNDATIANQNMP</sequence>
<feature type="compositionally biased region" description="Polar residues" evidence="1">
    <location>
        <begin position="7"/>
        <end position="35"/>
    </location>
</feature>
<protein>
    <submittedName>
        <fullName evidence="2">Uncharacterized protein</fullName>
    </submittedName>
</protein>
<feature type="region of interest" description="Disordered" evidence="1">
    <location>
        <begin position="1"/>
        <end position="35"/>
    </location>
</feature>
<dbReference type="OrthoDB" id="5598377at2759"/>